<accession>A0A2U2P9R7</accession>
<name>A0A2U2P9R7_9SPHI</name>
<keyword evidence="2" id="KW-1185">Reference proteome</keyword>
<sequence>YVRAYVVNSKGVAYSPSVTSFKICPTEFEVIHTGGLNGAPESKTITYHSISSGISRASLCWLTQNLGADKQAVSVTDASIASAGWYWQFNRVQGYKHDGTNYSPKNAWTAWTTSISEWNVGWSATSDPCVRLLSSGWRLPTASEWVNADDAPQFWQNYNDAFGSVLKLHAAGYLTAGAGALTGRGTTGYYWSNSHVGSTYVDAYAMLITSNGSSVVGLNKANATPVRCVRDGLTPALPSVSVVDIPTSDMTASSAECTATAGPNGGADITERGFCWSTTNTVPAVTDNKITSGIGVGTFTETIPGLSDGITVYVRAYVMNIKGVAYSPAVSSFKICLPVTVNHEIGVNGAPESKTVTYQTISTNISGLAKCWIKQNLGSSQIASSVSDATGSSSGWYWQFNRLQAYKHDGTSFIPVRSWITSISEWNTGWAASIDPCTRLIGAGWRLPTYTEMYNADDQPQYWQNSGDTYNSVLKLHPAGYLAAANGTLVGRGTTGYYWTSSYVGSTYENGYALGFGTGSSSVVSLNKAVATPLRCIKD</sequence>
<evidence type="ECO:0000313" key="1">
    <source>
        <dbReference type="EMBL" id="PWG78132.1"/>
    </source>
</evidence>
<proteinExistence type="predicted"/>
<organism evidence="1 2">
    <name type="scientific">Pararcticibacter amylolyticus</name>
    <dbReference type="NCBI Taxonomy" id="2173175"/>
    <lineage>
        <taxon>Bacteria</taxon>
        <taxon>Pseudomonadati</taxon>
        <taxon>Bacteroidota</taxon>
        <taxon>Sphingobacteriia</taxon>
        <taxon>Sphingobacteriales</taxon>
        <taxon>Sphingobacteriaceae</taxon>
        <taxon>Pararcticibacter</taxon>
    </lineage>
</organism>
<dbReference type="Proteomes" id="UP000245647">
    <property type="component" value="Unassembled WGS sequence"/>
</dbReference>
<reference evidence="1 2" key="1">
    <citation type="submission" date="2018-04" db="EMBL/GenBank/DDBJ databases">
        <title>Pedobacter chongqingensis sp. nov., isolated from a rottenly hemp rope.</title>
        <authorList>
            <person name="Cai Y."/>
        </authorList>
    </citation>
    <scope>NUCLEOTIDE SEQUENCE [LARGE SCALE GENOMIC DNA]</scope>
    <source>
        <strain evidence="1 2">FJ4-8</strain>
    </source>
</reference>
<dbReference type="AlphaFoldDB" id="A0A2U2P9R7"/>
<evidence type="ECO:0000313" key="2">
    <source>
        <dbReference type="Proteomes" id="UP000245647"/>
    </source>
</evidence>
<feature type="non-terminal residue" evidence="1">
    <location>
        <position position="1"/>
    </location>
</feature>
<evidence type="ECO:0008006" key="3">
    <source>
        <dbReference type="Google" id="ProtNLM"/>
    </source>
</evidence>
<comment type="caution">
    <text evidence="1">The sequence shown here is derived from an EMBL/GenBank/DDBJ whole genome shotgun (WGS) entry which is preliminary data.</text>
</comment>
<protein>
    <recommendedName>
        <fullName evidence="3">Fibrobacter succinogenes major paralogous domain-containing protein</fullName>
    </recommendedName>
</protein>
<dbReference type="EMBL" id="QEAS01000033">
    <property type="protein sequence ID" value="PWG78132.1"/>
    <property type="molecule type" value="Genomic_DNA"/>
</dbReference>
<dbReference type="RefSeq" id="WP_202913833.1">
    <property type="nucleotide sequence ID" value="NZ_QEAS01000033.1"/>
</dbReference>
<gene>
    <name evidence="1" type="ORF">DDR33_23740</name>
</gene>